<sequence length="540" mass="59042">MEKRDDSPEVSDQPNPEAKSAPPPLDLEAQRANVDVPLPQTDSHANEKKSVYPKWVDDPENPLNWPTSKKWRVCLIVSVTGLLSTLSSSMVAPAGHQIAVSVGSGNVGKRVETLLTVIYVLGLGFGPFIFSPIAELFGRQVSYILSTVPYALLTASCIVAPNLYSLIILRFFCGICGSSGPTLGVATVSDVFSPAQRGKPISIYALGPMAGPVMGSMFGGWLSLVGYRWIFGTLTIMTTLNCVAIVLFMEETYATTVKFKLEHRRKTLQAKSAVGSSSSSTVCEEDLNRKIAFKEKHAWIASLVSQANYRLVFLRAFTRPFRFLFTNPVLAIFALYYSYIYGVIYLLIIALPILFSASDALPGLFSYGWSSATFPLAFLSLGLGFFSAAFLAATMQASTFHRYGDNGQPEYRLVLTQIGMIFFPIGWFIFAWTAHSGAYFICPMIGLALGGFGLMLAFNSIQNFVVDLTSPYSAAGTAAISFSRSIVACVLPVFGPDLFQALGWNWGGSLLAFLSMLVMFAPLIMFLYGKQLRERFQLRG</sequence>
<feature type="transmembrane region" description="Helical" evidence="9">
    <location>
        <begin position="413"/>
        <end position="432"/>
    </location>
</feature>
<feature type="transmembrane region" description="Helical" evidence="9">
    <location>
        <begin position="73"/>
        <end position="94"/>
    </location>
</feature>
<feature type="region of interest" description="Disordered" evidence="8">
    <location>
        <begin position="1"/>
        <end position="53"/>
    </location>
</feature>
<keyword evidence="3" id="KW-1003">Cell membrane</keyword>
<evidence type="ECO:0000256" key="8">
    <source>
        <dbReference type="SAM" id="MobiDB-lite"/>
    </source>
</evidence>
<feature type="transmembrane region" description="Helical" evidence="9">
    <location>
        <begin position="329"/>
        <end position="355"/>
    </location>
</feature>
<reference evidence="11" key="1">
    <citation type="submission" date="2014-08" db="EMBL/GenBank/DDBJ databases">
        <authorList>
            <person name="Sharma Rahul"/>
            <person name="Thines Marco"/>
        </authorList>
    </citation>
    <scope>NUCLEOTIDE SEQUENCE</scope>
</reference>
<feature type="transmembrane region" description="Helical" evidence="9">
    <location>
        <begin position="114"/>
        <end position="134"/>
    </location>
</feature>
<evidence type="ECO:0000256" key="5">
    <source>
        <dbReference type="ARBA" id="ARBA00022989"/>
    </source>
</evidence>
<keyword evidence="5 9" id="KW-1133">Transmembrane helix</keyword>
<dbReference type="GO" id="GO:0022857">
    <property type="term" value="F:transmembrane transporter activity"/>
    <property type="evidence" value="ECO:0007669"/>
    <property type="project" value="InterPro"/>
</dbReference>
<feature type="transmembrane region" description="Helical" evidence="9">
    <location>
        <begin position="229"/>
        <end position="249"/>
    </location>
</feature>
<feature type="transmembrane region" description="Helical" evidence="9">
    <location>
        <begin position="141"/>
        <end position="161"/>
    </location>
</feature>
<evidence type="ECO:0000256" key="1">
    <source>
        <dbReference type="ARBA" id="ARBA00004651"/>
    </source>
</evidence>
<evidence type="ECO:0000259" key="10">
    <source>
        <dbReference type="PROSITE" id="PS50850"/>
    </source>
</evidence>
<keyword evidence="2" id="KW-0813">Transport</keyword>
<keyword evidence="6 9" id="KW-0472">Membrane</keyword>
<name>A0A0F7ST29_PHARH</name>
<protein>
    <submittedName>
        <fullName evidence="11">Synaptic vesicle transporter SVOP and related transporters (Major facilitator superfamily)</fullName>
    </submittedName>
</protein>
<dbReference type="InterPro" id="IPR011701">
    <property type="entry name" value="MFS"/>
</dbReference>
<dbReference type="SUPFAM" id="SSF103473">
    <property type="entry name" value="MFS general substrate transporter"/>
    <property type="match status" value="1"/>
</dbReference>
<comment type="subcellular location">
    <subcellularLocation>
        <location evidence="1">Cell membrane</location>
        <topology evidence="1">Multi-pass membrane protein</topology>
    </subcellularLocation>
</comment>
<dbReference type="PANTHER" id="PTHR23502:SF186">
    <property type="entry name" value="MAJOR FACILITATOR SUPERFAMILY (MFS) PROFILE DOMAIN-CONTAINING PROTEIN"/>
    <property type="match status" value="1"/>
</dbReference>
<keyword evidence="4 9" id="KW-0812">Transmembrane</keyword>
<feature type="transmembrane region" description="Helical" evidence="9">
    <location>
        <begin position="506"/>
        <end position="529"/>
    </location>
</feature>
<feature type="transmembrane region" description="Helical" evidence="9">
    <location>
        <begin position="367"/>
        <end position="392"/>
    </location>
</feature>
<evidence type="ECO:0000256" key="7">
    <source>
        <dbReference type="ARBA" id="ARBA00038459"/>
    </source>
</evidence>
<feature type="transmembrane region" description="Helical" evidence="9">
    <location>
        <begin position="438"/>
        <end position="458"/>
    </location>
</feature>
<evidence type="ECO:0000256" key="6">
    <source>
        <dbReference type="ARBA" id="ARBA00023136"/>
    </source>
</evidence>
<evidence type="ECO:0000256" key="9">
    <source>
        <dbReference type="SAM" id="Phobius"/>
    </source>
</evidence>
<evidence type="ECO:0000256" key="2">
    <source>
        <dbReference type="ARBA" id="ARBA00022448"/>
    </source>
</evidence>
<evidence type="ECO:0000313" key="11">
    <source>
        <dbReference type="EMBL" id="CED83715.1"/>
    </source>
</evidence>
<evidence type="ECO:0000256" key="4">
    <source>
        <dbReference type="ARBA" id="ARBA00022692"/>
    </source>
</evidence>
<feature type="transmembrane region" description="Helical" evidence="9">
    <location>
        <begin position="470"/>
        <end position="494"/>
    </location>
</feature>
<dbReference type="Pfam" id="PF07690">
    <property type="entry name" value="MFS_1"/>
    <property type="match status" value="1"/>
</dbReference>
<dbReference type="InterPro" id="IPR020846">
    <property type="entry name" value="MFS_dom"/>
</dbReference>
<feature type="domain" description="Major facilitator superfamily (MFS) profile" evidence="10">
    <location>
        <begin position="73"/>
        <end position="533"/>
    </location>
</feature>
<dbReference type="EMBL" id="LN483157">
    <property type="protein sequence ID" value="CED83715.1"/>
    <property type="molecule type" value="Genomic_DNA"/>
</dbReference>
<evidence type="ECO:0000256" key="3">
    <source>
        <dbReference type="ARBA" id="ARBA00022475"/>
    </source>
</evidence>
<proteinExistence type="inferred from homology"/>
<dbReference type="GO" id="GO:0005886">
    <property type="term" value="C:plasma membrane"/>
    <property type="evidence" value="ECO:0007669"/>
    <property type="project" value="UniProtKB-SubCell"/>
</dbReference>
<dbReference type="AlphaFoldDB" id="A0A0F7ST29"/>
<dbReference type="Gene3D" id="1.20.1250.20">
    <property type="entry name" value="MFS general substrate transporter like domains"/>
    <property type="match status" value="1"/>
</dbReference>
<dbReference type="PANTHER" id="PTHR23502">
    <property type="entry name" value="MAJOR FACILITATOR SUPERFAMILY"/>
    <property type="match status" value="1"/>
</dbReference>
<dbReference type="PROSITE" id="PS50850">
    <property type="entry name" value="MFS"/>
    <property type="match status" value="1"/>
</dbReference>
<dbReference type="InterPro" id="IPR036259">
    <property type="entry name" value="MFS_trans_sf"/>
</dbReference>
<feature type="transmembrane region" description="Helical" evidence="9">
    <location>
        <begin position="201"/>
        <end position="223"/>
    </location>
</feature>
<accession>A0A0F7ST29</accession>
<feature type="transmembrane region" description="Helical" evidence="9">
    <location>
        <begin position="167"/>
        <end position="189"/>
    </location>
</feature>
<organism evidence="11">
    <name type="scientific">Phaffia rhodozyma</name>
    <name type="common">Yeast</name>
    <name type="synonym">Xanthophyllomyces dendrorhous</name>
    <dbReference type="NCBI Taxonomy" id="264483"/>
    <lineage>
        <taxon>Eukaryota</taxon>
        <taxon>Fungi</taxon>
        <taxon>Dikarya</taxon>
        <taxon>Basidiomycota</taxon>
        <taxon>Agaricomycotina</taxon>
        <taxon>Tremellomycetes</taxon>
        <taxon>Cystofilobasidiales</taxon>
        <taxon>Mrakiaceae</taxon>
        <taxon>Phaffia</taxon>
    </lineage>
</organism>
<comment type="similarity">
    <text evidence="7">Belongs to the major facilitator superfamily. DHA1 family. Polyamines/proton antiporter (TC 2.A.1.2.16) subfamily.</text>
</comment>